<sequence length="355" mass="40316">MNEAGHLASGVSFVERNHDNVEIIKTSIEDKTGFVYRSHQFASMSLGFLTESALVPSKAKEIKVDTKSLVDLKALVYQKEEERKRRVQDSFATDGEIPARPNAFRLGKYAHLRGTSKRRKQGEEDRRGKNRRNSGVDARSRQDEEAKARETPDEDDDAAWSKKSTEMLRKKAALYEKMVTGTTQDDNFMGDCLVDFQAKKRMGETEGKDKKPTTLEITDEFGRTRQVPLETNEYIMQEQQWNTAFDGAPQRREGDKRNDATSGGSFVVSQWEKRLKSTEKLHLKEVHEQAALAQALGNASTRTTDKKTRKQLRLERIRKQQEEEAEKKLCHGAPPKDVVDTAASKKATDFLSSLM</sequence>
<accession>A0ACC0VZJ5</accession>
<name>A0ACC0VZJ5_9STRA</name>
<gene>
    <name evidence="1" type="ORF">PsorP6_009352</name>
</gene>
<organism evidence="1 2">
    <name type="scientific">Peronosclerospora sorghi</name>
    <dbReference type="NCBI Taxonomy" id="230839"/>
    <lineage>
        <taxon>Eukaryota</taxon>
        <taxon>Sar</taxon>
        <taxon>Stramenopiles</taxon>
        <taxon>Oomycota</taxon>
        <taxon>Peronosporomycetes</taxon>
        <taxon>Peronosporales</taxon>
        <taxon>Peronosporaceae</taxon>
        <taxon>Peronosclerospora</taxon>
    </lineage>
</organism>
<dbReference type="EMBL" id="CM047584">
    <property type="protein sequence ID" value="KAI9911161.1"/>
    <property type="molecule type" value="Genomic_DNA"/>
</dbReference>
<dbReference type="Proteomes" id="UP001163321">
    <property type="component" value="Chromosome 5"/>
</dbReference>
<evidence type="ECO:0000313" key="2">
    <source>
        <dbReference type="Proteomes" id="UP001163321"/>
    </source>
</evidence>
<comment type="caution">
    <text evidence="1">The sequence shown here is derived from an EMBL/GenBank/DDBJ whole genome shotgun (WGS) entry which is preliminary data.</text>
</comment>
<proteinExistence type="predicted"/>
<keyword evidence="2" id="KW-1185">Reference proteome</keyword>
<protein>
    <submittedName>
        <fullName evidence="1">Uncharacterized protein</fullName>
    </submittedName>
</protein>
<evidence type="ECO:0000313" key="1">
    <source>
        <dbReference type="EMBL" id="KAI9911161.1"/>
    </source>
</evidence>
<reference evidence="1 2" key="1">
    <citation type="journal article" date="2022" name="bioRxiv">
        <title>The genome of the oomycete Peronosclerospora sorghi, a cosmopolitan pathogen of maize and sorghum, is inflated with dispersed pseudogenes.</title>
        <authorList>
            <person name="Fletcher K."/>
            <person name="Martin F."/>
            <person name="Isakeit T."/>
            <person name="Cavanaugh K."/>
            <person name="Magill C."/>
            <person name="Michelmore R."/>
        </authorList>
    </citation>
    <scope>NUCLEOTIDE SEQUENCE [LARGE SCALE GENOMIC DNA]</scope>
    <source>
        <strain evidence="1">P6</strain>
    </source>
</reference>